<organism evidence="3 4">
    <name type="scientific">Microlunatus kandeliicorticis</name>
    <dbReference type="NCBI Taxonomy" id="1759536"/>
    <lineage>
        <taxon>Bacteria</taxon>
        <taxon>Bacillati</taxon>
        <taxon>Actinomycetota</taxon>
        <taxon>Actinomycetes</taxon>
        <taxon>Propionibacteriales</taxon>
        <taxon>Propionibacteriaceae</taxon>
        <taxon>Microlunatus</taxon>
    </lineage>
</organism>
<protein>
    <recommendedName>
        <fullName evidence="5">DUF3558 domain-containing protein</fullName>
    </recommendedName>
</protein>
<feature type="region of interest" description="Disordered" evidence="1">
    <location>
        <begin position="34"/>
        <end position="82"/>
    </location>
</feature>
<feature type="compositionally biased region" description="Low complexity" evidence="1">
    <location>
        <begin position="39"/>
        <end position="82"/>
    </location>
</feature>
<accession>A0A7W3P7G0</accession>
<proteinExistence type="predicted"/>
<gene>
    <name evidence="3" type="ORF">FHX74_003629</name>
</gene>
<evidence type="ECO:0000256" key="1">
    <source>
        <dbReference type="SAM" id="MobiDB-lite"/>
    </source>
</evidence>
<dbReference type="RefSeq" id="WP_182561578.1">
    <property type="nucleotide sequence ID" value="NZ_JACGWT010000006.1"/>
</dbReference>
<feature type="chain" id="PRO_5030960848" description="DUF3558 domain-containing protein" evidence="2">
    <location>
        <begin position="28"/>
        <end position="223"/>
    </location>
</feature>
<keyword evidence="4" id="KW-1185">Reference proteome</keyword>
<dbReference type="PROSITE" id="PS51257">
    <property type="entry name" value="PROKAR_LIPOPROTEIN"/>
    <property type="match status" value="1"/>
</dbReference>
<evidence type="ECO:0000313" key="4">
    <source>
        <dbReference type="Proteomes" id="UP000523079"/>
    </source>
</evidence>
<comment type="caution">
    <text evidence="3">The sequence shown here is derived from an EMBL/GenBank/DDBJ whole genome shotgun (WGS) entry which is preliminary data.</text>
</comment>
<evidence type="ECO:0000256" key="2">
    <source>
        <dbReference type="SAM" id="SignalP"/>
    </source>
</evidence>
<evidence type="ECO:0000313" key="3">
    <source>
        <dbReference type="EMBL" id="MBA8795988.1"/>
    </source>
</evidence>
<reference evidence="3 4" key="1">
    <citation type="submission" date="2020-07" db="EMBL/GenBank/DDBJ databases">
        <title>Sequencing the genomes of 1000 actinobacteria strains.</title>
        <authorList>
            <person name="Klenk H.-P."/>
        </authorList>
    </citation>
    <scope>NUCLEOTIDE SEQUENCE [LARGE SCALE GENOMIC DNA]</scope>
    <source>
        <strain evidence="3 4">DSM 100723</strain>
    </source>
</reference>
<feature type="signal peptide" evidence="2">
    <location>
        <begin position="1"/>
        <end position="27"/>
    </location>
</feature>
<dbReference type="EMBL" id="JACGWT010000006">
    <property type="protein sequence ID" value="MBA8795988.1"/>
    <property type="molecule type" value="Genomic_DNA"/>
</dbReference>
<dbReference type="Proteomes" id="UP000523079">
    <property type="component" value="Unassembled WGS sequence"/>
</dbReference>
<sequence>MSRAVPVRRTPRAAVRAAVAVAVVAVAATGCSGSGTTAGGTPAATSSATSAGTSTSPSAALPTAPASSGAAAPSAQPSGSASVPPGLCAVVSVAEMSRLTGFRLGAANPSGDTAGNLSCTYTPSEAGKKTDVALIVGEGTLTNTLDAAANGAKSTFDLSTVGHTTVTGADGARVATGRTSGVTTVFVVAAKGDRYYTALTGGSRSAADYTAALQKVLARLVRG</sequence>
<evidence type="ECO:0008006" key="5">
    <source>
        <dbReference type="Google" id="ProtNLM"/>
    </source>
</evidence>
<keyword evidence="2" id="KW-0732">Signal</keyword>
<name>A0A7W3P7G0_9ACTN</name>
<dbReference type="AlphaFoldDB" id="A0A7W3P7G0"/>